<gene>
    <name evidence="1" type="ORF">OQ257_05320</name>
</gene>
<dbReference type="EMBL" id="JAPHVQ010000004">
    <property type="protein sequence ID" value="MDE8034584.1"/>
    <property type="molecule type" value="Genomic_DNA"/>
</dbReference>
<sequence>MTDYNYPSAYQIYPDTPQKSYRLKRLRFWLRSRLHQKHIKLFTQFVNRNPALIPLLNQRPNYSYPLVHRFLDKRFNATQRFQAVCENLTFIPQALAQYSLPPLWEKSIIFGEITDDFELRLNINEHQPMEGFWALELYQKSSQQLVYLLTFGLVNNALLVGVIQGSNQANAKDLMKQLTKQCYGLRPAHLMVESMKLLASVLGYNQLLGIPHKYQNKSRFIQSKRYVVDYDTIFSESGGVLKDYWQLPVVMDKSLERIPSKKRSMYRKRFALLEQIEANIRTAFGIKT</sequence>
<reference evidence="1" key="2">
    <citation type="journal article" date="2023" name="Pathogens">
        <title>Pathological Features and Genomic Characterization of an Actinobacillus equuli subsp. equuli Bearing Unique Virulence-Associated Genes from an Adult Horse with Pleuropneumonia.</title>
        <authorList>
            <person name="Kamali M."/>
            <person name="Carossino M."/>
            <person name="Del Piero F."/>
            <person name="Peak L."/>
            <person name="Mitchell M.S."/>
            <person name="Willette J."/>
            <person name="Baker R."/>
            <person name="Li F."/>
            <person name="Kenez A."/>
            <person name="Balasuriya U.B.R."/>
            <person name="Go Y.Y."/>
        </authorList>
    </citation>
    <scope>NUCLEOTIDE SEQUENCE</scope>
    <source>
        <strain evidence="1">4524</strain>
    </source>
</reference>
<comment type="caution">
    <text evidence="1">The sequence shown here is derived from an EMBL/GenBank/DDBJ whole genome shotgun (WGS) entry which is preliminary data.</text>
</comment>
<dbReference type="RefSeq" id="WP_275217714.1">
    <property type="nucleotide sequence ID" value="NZ_JAPHVQ010000004.1"/>
</dbReference>
<organism evidence="1 2">
    <name type="scientific">Actinobacillus equuli subsp. equuli</name>
    <dbReference type="NCBI Taxonomy" id="202947"/>
    <lineage>
        <taxon>Bacteria</taxon>
        <taxon>Pseudomonadati</taxon>
        <taxon>Pseudomonadota</taxon>
        <taxon>Gammaproteobacteria</taxon>
        <taxon>Pasteurellales</taxon>
        <taxon>Pasteurellaceae</taxon>
        <taxon>Actinobacillus</taxon>
    </lineage>
</organism>
<dbReference type="PANTHER" id="PTHR38785:SF1">
    <property type="entry name" value="HOMOLOG OF VIRK"/>
    <property type="match status" value="1"/>
</dbReference>
<reference evidence="1" key="1">
    <citation type="submission" date="2022-11" db="EMBL/GenBank/DDBJ databases">
        <authorList>
            <person name="Kamali M."/>
            <person name="Peak L."/>
            <person name="Go Y.Y."/>
            <person name="Balasuriya U.B.R."/>
            <person name="Carossino M."/>
        </authorList>
    </citation>
    <scope>NUCLEOTIDE SEQUENCE</scope>
    <source>
        <strain evidence="1">4524</strain>
    </source>
</reference>
<dbReference type="PANTHER" id="PTHR38785">
    <property type="entry name" value="HOMOLOG OF VIRK"/>
    <property type="match status" value="1"/>
</dbReference>
<proteinExistence type="predicted"/>
<protein>
    <submittedName>
        <fullName evidence="1">DUF535 family protein</fullName>
    </submittedName>
</protein>
<dbReference type="AlphaFoldDB" id="A0A9X4G2B9"/>
<evidence type="ECO:0000313" key="1">
    <source>
        <dbReference type="EMBL" id="MDE8034584.1"/>
    </source>
</evidence>
<dbReference type="Proteomes" id="UP001142444">
    <property type="component" value="Unassembled WGS sequence"/>
</dbReference>
<accession>A0A9X4G2B9</accession>
<keyword evidence="2" id="KW-1185">Reference proteome</keyword>
<dbReference type="InterPro" id="IPR007488">
    <property type="entry name" value="DUF535"/>
</dbReference>
<evidence type="ECO:0000313" key="2">
    <source>
        <dbReference type="Proteomes" id="UP001142444"/>
    </source>
</evidence>
<dbReference type="GO" id="GO:0006974">
    <property type="term" value="P:DNA damage response"/>
    <property type="evidence" value="ECO:0007669"/>
    <property type="project" value="TreeGrafter"/>
</dbReference>
<name>A0A9X4G2B9_ACTEU</name>
<dbReference type="Pfam" id="PF04393">
    <property type="entry name" value="DUF535"/>
    <property type="match status" value="1"/>
</dbReference>